<evidence type="ECO:0000313" key="5">
    <source>
        <dbReference type="EMBL" id="GFP34542.1"/>
    </source>
</evidence>
<protein>
    <submittedName>
        <fullName evidence="5">FdrA protein</fullName>
    </submittedName>
</protein>
<dbReference type="Gene3D" id="3.40.50.261">
    <property type="entry name" value="Succinyl-CoA synthetase domains"/>
    <property type="match status" value="2"/>
</dbReference>
<dbReference type="GO" id="GO:0006099">
    <property type="term" value="P:tricarboxylic acid cycle"/>
    <property type="evidence" value="ECO:0007669"/>
    <property type="project" value="TreeGrafter"/>
</dbReference>
<comment type="caution">
    <text evidence="5">The sequence shown here is derived from an EMBL/GenBank/DDBJ whole genome shotgun (WGS) entry which is preliminary data.</text>
</comment>
<dbReference type="GO" id="GO:0005829">
    <property type="term" value="C:cytosol"/>
    <property type="evidence" value="ECO:0007669"/>
    <property type="project" value="TreeGrafter"/>
</dbReference>
<dbReference type="SUPFAM" id="SSF52210">
    <property type="entry name" value="Succinyl-CoA synthetase domains"/>
    <property type="match status" value="2"/>
</dbReference>
<dbReference type="EMBL" id="BLSB01000010">
    <property type="protein sequence ID" value="GFP34542.1"/>
    <property type="molecule type" value="Genomic_DNA"/>
</dbReference>
<reference evidence="6 7" key="1">
    <citation type="journal article" date="2020" name="Front. Microbiol.">
        <title>Single-cell genomics of novel Actinobacteria with the Wood-Ljungdahl pathway discovered in a serpentinizing system.</title>
        <authorList>
            <person name="Merino N."/>
            <person name="Kawai M."/>
            <person name="Boyd E.S."/>
            <person name="Colman D.R."/>
            <person name="McGlynn S.E."/>
            <person name="Nealson K.H."/>
            <person name="Kurokawa K."/>
            <person name="Hongoh Y."/>
        </authorList>
    </citation>
    <scope>NUCLEOTIDE SEQUENCE [LARGE SCALE GENOMIC DNA]</scope>
    <source>
        <strain evidence="3 6">S25</strain>
        <strain evidence="4 8">S33</strain>
        <strain evidence="5 7">S43</strain>
    </source>
</reference>
<dbReference type="PANTHER" id="PTHR11117:SF24">
    <property type="entry name" value="PROTEIN FDRA"/>
    <property type="match status" value="1"/>
</dbReference>
<evidence type="ECO:0000313" key="6">
    <source>
        <dbReference type="Proteomes" id="UP000543224"/>
    </source>
</evidence>
<dbReference type="PANTHER" id="PTHR11117">
    <property type="entry name" value="SUCCINYL-COA LIGASE SUBUNIT ALPHA"/>
    <property type="match status" value="1"/>
</dbReference>
<dbReference type="GO" id="GO:0009361">
    <property type="term" value="C:succinate-CoA ligase complex (ADP-forming)"/>
    <property type="evidence" value="ECO:0007669"/>
    <property type="project" value="TreeGrafter"/>
</dbReference>
<evidence type="ECO:0000313" key="3">
    <source>
        <dbReference type="EMBL" id="GFP24611.1"/>
    </source>
</evidence>
<keyword evidence="8" id="KW-1185">Reference proteome</keyword>
<gene>
    <name evidence="3" type="ORF">HKBW3S25_00049</name>
    <name evidence="4" type="ORF">HKBW3S33_00899</name>
    <name evidence="5" type="ORF">HKBW3S43_00335</name>
</gene>
<dbReference type="EMBL" id="BLRY01000038">
    <property type="protein sequence ID" value="GFP27486.1"/>
    <property type="molecule type" value="Genomic_DNA"/>
</dbReference>
<sequence>MIQVKVKKDAYYDSVFLMQVSQELNEIEGVTEAVVAMGTPHNKELLASRGFLDQALDCASANDLVVVVKGAGKGVFGRVWRRLEELLHPKCEAEETREFQAGSLDGALQGASGVNFALISLPGAYAGVEAKKALARGLHVMVFSDNVSLEEEVELKKYAQGKGLLLLGPDCGTAIIQGYPLGFANEVKRGNVGLVGAAGTGIQEVSTLIDRLGGGISHAIGTGGRDLSEEVGGLTMLQGIAALAKDPFTKVLVVISKPPSDSVAKKVVFALEASGKPAVVCFLGRSGGEEGKRVRFAETLEEAAFLAVVLGGGVSEQGKEDALGAKAAEEGKKLKEEQRYLRGLFSGGTLCAEALFLLSKKGITAWSNIHLDSKLKLVDLWKSRKHCLVDLGDDVFTVGRPHPMIDPTLRIERILREAEDPETAVLLLDIVLGYGAHPDPGGVLIPSIAKAKHEVEKRGGYLSVVASVTGTDQDPQVYSLQKEKLEKAGVAILPSNAQAALYAAMVLEKGQKI</sequence>
<feature type="domain" description="ATP-citrate synthase/succinyl-CoA ligase C-terminal" evidence="1">
    <location>
        <begin position="344"/>
        <end position="505"/>
    </location>
</feature>
<dbReference type="InterPro" id="IPR003781">
    <property type="entry name" value="CoA-bd"/>
</dbReference>
<dbReference type="Proteomes" id="UP000543224">
    <property type="component" value="Unassembled WGS sequence"/>
</dbReference>
<dbReference type="EMBL" id="BLRX01000003">
    <property type="protein sequence ID" value="GFP24611.1"/>
    <property type="molecule type" value="Genomic_DNA"/>
</dbReference>
<evidence type="ECO:0000313" key="4">
    <source>
        <dbReference type="EMBL" id="GFP27486.1"/>
    </source>
</evidence>
<accession>A0A6V8QA19</accession>
<evidence type="ECO:0000259" key="2">
    <source>
        <dbReference type="Pfam" id="PF02629"/>
    </source>
</evidence>
<dbReference type="RefSeq" id="WP_176229302.1">
    <property type="nucleotide sequence ID" value="NZ_BLRY01000038.1"/>
</dbReference>
<dbReference type="GO" id="GO:0004775">
    <property type="term" value="F:succinate-CoA ligase (ADP-forming) activity"/>
    <property type="evidence" value="ECO:0007669"/>
    <property type="project" value="TreeGrafter"/>
</dbReference>
<evidence type="ECO:0000313" key="7">
    <source>
        <dbReference type="Proteomes" id="UP000576480"/>
    </source>
</evidence>
<dbReference type="AlphaFoldDB" id="A0A6V8QA19"/>
<dbReference type="InterPro" id="IPR005811">
    <property type="entry name" value="SUCC_ACL_C"/>
</dbReference>
<feature type="domain" description="CoA-binding" evidence="2">
    <location>
        <begin position="188"/>
        <end position="282"/>
    </location>
</feature>
<organism evidence="5 7">
    <name type="scientific">Candidatus Hakubella thermalkaliphila</name>
    <dbReference type="NCBI Taxonomy" id="2754717"/>
    <lineage>
        <taxon>Bacteria</taxon>
        <taxon>Bacillati</taxon>
        <taxon>Actinomycetota</taxon>
        <taxon>Actinomycetota incertae sedis</taxon>
        <taxon>Candidatus Hakubellales</taxon>
        <taxon>Candidatus Hakubellaceae</taxon>
        <taxon>Candidatus Hakubella</taxon>
    </lineage>
</organism>
<dbReference type="NCBIfam" id="NF004760">
    <property type="entry name" value="PRK06091.1"/>
    <property type="match status" value="1"/>
</dbReference>
<evidence type="ECO:0000313" key="8">
    <source>
        <dbReference type="Proteomes" id="UP000591948"/>
    </source>
</evidence>
<dbReference type="Pfam" id="PF02629">
    <property type="entry name" value="CoA_binding"/>
    <property type="match status" value="1"/>
</dbReference>
<dbReference type="Proteomes" id="UP000576480">
    <property type="component" value="Unassembled WGS sequence"/>
</dbReference>
<proteinExistence type="predicted"/>
<dbReference type="Pfam" id="PF00549">
    <property type="entry name" value="Ligase_CoA"/>
    <property type="match status" value="1"/>
</dbReference>
<dbReference type="GO" id="GO:0004776">
    <property type="term" value="F:succinate-CoA ligase (GDP-forming) activity"/>
    <property type="evidence" value="ECO:0007669"/>
    <property type="project" value="TreeGrafter"/>
</dbReference>
<evidence type="ECO:0000259" key="1">
    <source>
        <dbReference type="Pfam" id="PF00549"/>
    </source>
</evidence>
<name>A0A6V8QA19_9ACTN</name>
<dbReference type="Proteomes" id="UP000591948">
    <property type="component" value="Unassembled WGS sequence"/>
</dbReference>
<dbReference type="Gene3D" id="3.40.50.720">
    <property type="entry name" value="NAD(P)-binding Rossmann-like Domain"/>
    <property type="match status" value="1"/>
</dbReference>
<dbReference type="InterPro" id="IPR016102">
    <property type="entry name" value="Succinyl-CoA_synth-like"/>
</dbReference>